<evidence type="ECO:0000256" key="9">
    <source>
        <dbReference type="ARBA" id="ARBA00022840"/>
    </source>
</evidence>
<keyword evidence="10" id="KW-0346">Stress response</keyword>
<protein>
    <recommendedName>
        <fullName evidence="3">mitogen-activated protein kinase</fullName>
        <ecNumber evidence="3">2.7.11.24</ecNumber>
    </recommendedName>
</protein>
<accession>A0A9J7MI04</accession>
<dbReference type="GO" id="GO:0005737">
    <property type="term" value="C:cytoplasm"/>
    <property type="evidence" value="ECO:0000318"/>
    <property type="project" value="GO_Central"/>
</dbReference>
<dbReference type="InterPro" id="IPR011009">
    <property type="entry name" value="Kinase-like_dom_sf"/>
</dbReference>
<evidence type="ECO:0000256" key="10">
    <source>
        <dbReference type="ARBA" id="ARBA00023016"/>
    </source>
</evidence>
<keyword evidence="8" id="KW-0418">Kinase</keyword>
<dbReference type="PROSITE" id="PS50011">
    <property type="entry name" value="PROTEIN_KINASE_DOM"/>
    <property type="match status" value="1"/>
</dbReference>
<feature type="binding site" evidence="11">
    <location>
        <position position="59"/>
    </location>
    <ligand>
        <name>ATP</name>
        <dbReference type="ChEBI" id="CHEBI:30616"/>
    </ligand>
</feature>
<comment type="cofactor">
    <cofactor evidence="1">
        <name>Mg(2+)</name>
        <dbReference type="ChEBI" id="CHEBI:18420"/>
    </cofactor>
</comment>
<keyword evidence="13" id="KW-1185">Reference proteome</keyword>
<dbReference type="GO" id="GO:0004674">
    <property type="term" value="F:protein serine/threonine kinase activity"/>
    <property type="evidence" value="ECO:0000318"/>
    <property type="project" value="GO_Central"/>
</dbReference>
<dbReference type="InterPro" id="IPR008352">
    <property type="entry name" value="MAPK_HOG-like"/>
</dbReference>
<proteinExistence type="inferred from homology"/>
<dbReference type="GO" id="GO:0005634">
    <property type="term" value="C:nucleus"/>
    <property type="evidence" value="ECO:0000318"/>
    <property type="project" value="GO_Central"/>
</dbReference>
<dbReference type="Gene3D" id="3.30.200.20">
    <property type="entry name" value="Phosphorylase Kinase, domain 1"/>
    <property type="match status" value="1"/>
</dbReference>
<dbReference type="GO" id="GO:0005524">
    <property type="term" value="F:ATP binding"/>
    <property type="evidence" value="ECO:0007669"/>
    <property type="project" value="UniProtKB-UniRule"/>
</dbReference>
<feature type="domain" description="Protein kinase" evidence="12">
    <location>
        <begin position="29"/>
        <end position="338"/>
    </location>
</feature>
<dbReference type="InterPro" id="IPR000719">
    <property type="entry name" value="Prot_kinase_dom"/>
</dbReference>
<dbReference type="PRINTS" id="PR01773">
    <property type="entry name" value="P38MAPKINASE"/>
</dbReference>
<keyword evidence="9 11" id="KW-0067">ATP-binding</keyword>
<name>A0A9J7MI04_BRAFL</name>
<evidence type="ECO:0000313" key="13">
    <source>
        <dbReference type="Proteomes" id="UP000001554"/>
    </source>
</evidence>
<evidence type="ECO:0000256" key="8">
    <source>
        <dbReference type="ARBA" id="ARBA00022777"/>
    </source>
</evidence>
<keyword evidence="6" id="KW-0808">Transferase</keyword>
<evidence type="ECO:0000256" key="1">
    <source>
        <dbReference type="ARBA" id="ARBA00001946"/>
    </source>
</evidence>
<dbReference type="Proteomes" id="UP000001554">
    <property type="component" value="Chromosome 2"/>
</dbReference>
<evidence type="ECO:0000256" key="5">
    <source>
        <dbReference type="ARBA" id="ARBA00022553"/>
    </source>
</evidence>
<sequence length="392" mass="45187">MTEQLTEKIKPHFYREELNQTIWEIPERYQNLTPIGSGAYGQVCSAFDQQSQHNVAIKKLARPFQSEIHAKRSYRELRLLKHMEHENVIGLLNVMTPTLTFEDFQDVYLVTPLMGADLNNIVKCQKLTDDHVQFIVYQLLRGLKYIHSAGIIHKVSIPFDVSLMKTNEILSEFIIENIPSTVDFIDNYHIARRRGPIRRPRSMLLMTQCVCGEREVGRGAAEIMLNWMHYNKTVDIWSVGCIMAELLMGKALFPGTDHIDQLKRIMELVGKPDQEFLQKISSESARIYVESLPKWQKKDFRGYFSGANPDAVDLLDKMLILDTDKRLTAEQALEHPYMRHYHNPTDEPTAAAYDDSFEKKELNIAEWRKLMYEEVEGPAAAGEGLGPEAMKQ</sequence>
<dbReference type="InterPro" id="IPR017441">
    <property type="entry name" value="Protein_kinase_ATP_BS"/>
</dbReference>
<keyword evidence="5" id="KW-0597">Phosphoprotein</keyword>
<dbReference type="FunFam" id="1.10.510.10:FF:000684">
    <property type="entry name" value="Mitogen-activated protein kinase"/>
    <property type="match status" value="1"/>
</dbReference>
<evidence type="ECO:0000256" key="2">
    <source>
        <dbReference type="ARBA" id="ARBA00008832"/>
    </source>
</evidence>
<dbReference type="Pfam" id="PF00069">
    <property type="entry name" value="Pkinase"/>
    <property type="match status" value="2"/>
</dbReference>
<dbReference type="EC" id="2.7.11.24" evidence="3"/>
<dbReference type="SUPFAM" id="SSF56112">
    <property type="entry name" value="Protein kinase-like (PK-like)"/>
    <property type="match status" value="1"/>
</dbReference>
<reference evidence="13" key="1">
    <citation type="journal article" date="2020" name="Nat. Ecol. Evol.">
        <title>Deeply conserved synteny resolves early events in vertebrate evolution.</title>
        <authorList>
            <person name="Simakov O."/>
            <person name="Marletaz F."/>
            <person name="Yue J.X."/>
            <person name="O'Connell B."/>
            <person name="Jenkins J."/>
            <person name="Brandt A."/>
            <person name="Calef R."/>
            <person name="Tung C.H."/>
            <person name="Huang T.K."/>
            <person name="Schmutz J."/>
            <person name="Satoh N."/>
            <person name="Yu J.K."/>
            <person name="Putnam N.H."/>
            <person name="Green R.E."/>
            <person name="Rokhsar D.S."/>
        </authorList>
    </citation>
    <scope>NUCLEOTIDE SEQUENCE [LARGE SCALE GENOMIC DNA]</scope>
    <source>
        <strain evidence="13">S238N-H82</strain>
    </source>
</reference>
<keyword evidence="7 11" id="KW-0547">Nucleotide-binding</keyword>
<dbReference type="GeneID" id="118410513"/>
<evidence type="ECO:0000256" key="6">
    <source>
        <dbReference type="ARBA" id="ARBA00022679"/>
    </source>
</evidence>
<dbReference type="CDD" id="cd07851">
    <property type="entry name" value="STKc_p38"/>
    <property type="match status" value="1"/>
</dbReference>
<dbReference type="GO" id="GO:0004707">
    <property type="term" value="F:MAP kinase activity"/>
    <property type="evidence" value="ECO:0007669"/>
    <property type="project" value="UniProtKB-EC"/>
</dbReference>
<dbReference type="OrthoDB" id="192887at2759"/>
<keyword evidence="4" id="KW-0723">Serine/threonine-protein kinase</keyword>
<reference evidence="14" key="2">
    <citation type="submission" date="2025-08" db="UniProtKB">
        <authorList>
            <consortium name="RefSeq"/>
        </authorList>
    </citation>
    <scope>IDENTIFICATION</scope>
    <source>
        <strain evidence="14">S238N-H82</strain>
        <tissue evidence="14">Testes</tissue>
    </source>
</reference>
<dbReference type="KEGG" id="bfo:118410513"/>
<dbReference type="PROSITE" id="PS00107">
    <property type="entry name" value="PROTEIN_KINASE_ATP"/>
    <property type="match status" value="1"/>
</dbReference>
<dbReference type="Gene3D" id="1.10.510.10">
    <property type="entry name" value="Transferase(Phosphotransferase) domain 1"/>
    <property type="match status" value="1"/>
</dbReference>
<evidence type="ECO:0000313" key="14">
    <source>
        <dbReference type="RefSeq" id="XP_035668161.1"/>
    </source>
</evidence>
<evidence type="ECO:0000256" key="7">
    <source>
        <dbReference type="ARBA" id="ARBA00022741"/>
    </source>
</evidence>
<dbReference type="RefSeq" id="XP_035668161.1">
    <property type="nucleotide sequence ID" value="XM_035812268.1"/>
</dbReference>
<dbReference type="OMA" id="FINNHPY"/>
<dbReference type="InterPro" id="IPR050117">
    <property type="entry name" value="MAPK"/>
</dbReference>
<evidence type="ECO:0000256" key="4">
    <source>
        <dbReference type="ARBA" id="ARBA00022527"/>
    </source>
</evidence>
<evidence type="ECO:0000256" key="11">
    <source>
        <dbReference type="PROSITE-ProRule" id="PRU10141"/>
    </source>
</evidence>
<evidence type="ECO:0000256" key="3">
    <source>
        <dbReference type="ARBA" id="ARBA00012411"/>
    </source>
</evidence>
<comment type="similarity">
    <text evidence="2">Belongs to the protein kinase superfamily. CMGC Ser/Thr protein kinase family. MAP kinase subfamily.</text>
</comment>
<dbReference type="AlphaFoldDB" id="A0A9J7MI04"/>
<evidence type="ECO:0000259" key="12">
    <source>
        <dbReference type="PROSITE" id="PS50011"/>
    </source>
</evidence>
<dbReference type="PANTHER" id="PTHR24055">
    <property type="entry name" value="MITOGEN-ACTIVATED PROTEIN KINASE"/>
    <property type="match status" value="1"/>
</dbReference>
<dbReference type="FunFam" id="3.30.200.20:FF:000769">
    <property type="entry name" value="Mitogen-activated protein kinase 14"/>
    <property type="match status" value="1"/>
</dbReference>
<organism evidence="13 14">
    <name type="scientific">Branchiostoma floridae</name>
    <name type="common">Florida lancelet</name>
    <name type="synonym">Amphioxus</name>
    <dbReference type="NCBI Taxonomy" id="7739"/>
    <lineage>
        <taxon>Eukaryota</taxon>
        <taxon>Metazoa</taxon>
        <taxon>Chordata</taxon>
        <taxon>Cephalochordata</taxon>
        <taxon>Leptocardii</taxon>
        <taxon>Amphioxiformes</taxon>
        <taxon>Branchiostomatidae</taxon>
        <taxon>Branchiostoma</taxon>
    </lineage>
</organism>
<dbReference type="GO" id="GO:0035556">
    <property type="term" value="P:intracellular signal transduction"/>
    <property type="evidence" value="ECO:0000318"/>
    <property type="project" value="GO_Central"/>
</dbReference>
<gene>
    <name evidence="14" type="primary">LOC118410513</name>
</gene>